<keyword evidence="1" id="KW-0472">Membrane</keyword>
<sequence>MPQSGSFPQLVVLGGLESALNQALTGTQAGRDKLAALHGTVVRVRAERPLWVLYVLIYEDGVELLTDYEGAVDVRVRAPLGALVHWVFARDPLSEQSAIRINASDEHLARLNDLIETFSLWPLIRNWLDDHVRLKELLGLLRREDPVWLEKLASLPAEVGQLAEQVARQQLLQEDILEELQQLRGDLKRARRLDQFFSLTGMLLILFSVLKTAGLWETSWHALQQDTLSLAMLSLGIACLIARLVPGKR</sequence>
<protein>
    <recommendedName>
        <fullName evidence="2">SCP2 domain-containing protein</fullName>
    </recommendedName>
</protein>
<accession>A0A418Y265</accession>
<dbReference type="OrthoDB" id="6076645at2"/>
<dbReference type="EMBL" id="QYYA01000001">
    <property type="protein sequence ID" value="RJG19628.1"/>
    <property type="molecule type" value="Genomic_DNA"/>
</dbReference>
<feature type="transmembrane region" description="Helical" evidence="1">
    <location>
        <begin position="196"/>
        <end position="216"/>
    </location>
</feature>
<reference evidence="3 4" key="1">
    <citation type="submission" date="2018-09" db="EMBL/GenBank/DDBJ databases">
        <title>Alcanivorax profundi sp. nov., isolated from 1000 m-depth seawater of the Mariana Trench.</title>
        <authorList>
            <person name="Liu J."/>
        </authorList>
    </citation>
    <scope>NUCLEOTIDE SEQUENCE [LARGE SCALE GENOMIC DNA]</scope>
    <source>
        <strain evidence="3 4">MTEO17</strain>
    </source>
</reference>
<dbReference type="AlphaFoldDB" id="A0A418Y265"/>
<organism evidence="3 4">
    <name type="scientific">Alcanivorax profundi</name>
    <dbReference type="NCBI Taxonomy" id="2338368"/>
    <lineage>
        <taxon>Bacteria</taxon>
        <taxon>Pseudomonadati</taxon>
        <taxon>Pseudomonadota</taxon>
        <taxon>Gammaproteobacteria</taxon>
        <taxon>Oceanospirillales</taxon>
        <taxon>Alcanivoracaceae</taxon>
        <taxon>Alcanivorax</taxon>
    </lineage>
</organism>
<dbReference type="PANTHER" id="PTHR38693:SF1">
    <property type="entry name" value="UBIQUINONE BIOSYNTHESIS ACCESSORY FACTOR UBIJ"/>
    <property type="match status" value="1"/>
</dbReference>
<keyword evidence="4" id="KW-1185">Reference proteome</keyword>
<dbReference type="RefSeq" id="WP_022984527.1">
    <property type="nucleotide sequence ID" value="NZ_CAXGPP010000038.1"/>
</dbReference>
<feature type="transmembrane region" description="Helical" evidence="1">
    <location>
        <begin position="228"/>
        <end position="245"/>
    </location>
</feature>
<evidence type="ECO:0000256" key="1">
    <source>
        <dbReference type="SAM" id="Phobius"/>
    </source>
</evidence>
<dbReference type="PANTHER" id="PTHR38693">
    <property type="entry name" value="UBIQUINONE BIOSYNTHESIS PROTEIN UBIJ"/>
    <property type="match status" value="1"/>
</dbReference>
<keyword evidence="1" id="KW-0812">Transmembrane</keyword>
<gene>
    <name evidence="3" type="ORF">D4A39_01875</name>
</gene>
<evidence type="ECO:0000313" key="4">
    <source>
        <dbReference type="Proteomes" id="UP000283734"/>
    </source>
</evidence>
<evidence type="ECO:0000259" key="2">
    <source>
        <dbReference type="Pfam" id="PF02036"/>
    </source>
</evidence>
<name>A0A418Y265_9GAMM</name>
<dbReference type="Pfam" id="PF02036">
    <property type="entry name" value="SCP2"/>
    <property type="match status" value="1"/>
</dbReference>
<proteinExistence type="predicted"/>
<comment type="caution">
    <text evidence="3">The sequence shown here is derived from an EMBL/GenBank/DDBJ whole genome shotgun (WGS) entry which is preliminary data.</text>
</comment>
<dbReference type="InterPro" id="IPR003033">
    <property type="entry name" value="SCP2_sterol-bd_dom"/>
</dbReference>
<evidence type="ECO:0000313" key="3">
    <source>
        <dbReference type="EMBL" id="RJG19628.1"/>
    </source>
</evidence>
<dbReference type="InterPro" id="IPR038989">
    <property type="entry name" value="UbiJ"/>
</dbReference>
<dbReference type="Proteomes" id="UP000283734">
    <property type="component" value="Unassembled WGS sequence"/>
</dbReference>
<dbReference type="GO" id="GO:0006744">
    <property type="term" value="P:ubiquinone biosynthetic process"/>
    <property type="evidence" value="ECO:0007669"/>
    <property type="project" value="InterPro"/>
</dbReference>
<feature type="domain" description="SCP2" evidence="2">
    <location>
        <begin position="20"/>
        <end position="91"/>
    </location>
</feature>
<keyword evidence="1" id="KW-1133">Transmembrane helix</keyword>